<dbReference type="Pfam" id="PF13455">
    <property type="entry name" value="MUG113"/>
    <property type="match status" value="1"/>
</dbReference>
<evidence type="ECO:0000313" key="3">
    <source>
        <dbReference type="Proteomes" id="UP000017981"/>
    </source>
</evidence>
<organism evidence="2 3">
    <name type="scientific">Crocosphaera watsonii WH 0005</name>
    <dbReference type="NCBI Taxonomy" id="423472"/>
    <lineage>
        <taxon>Bacteria</taxon>
        <taxon>Bacillati</taxon>
        <taxon>Cyanobacteriota</taxon>
        <taxon>Cyanophyceae</taxon>
        <taxon>Oscillatoriophycideae</taxon>
        <taxon>Chroococcales</taxon>
        <taxon>Aphanothecaceae</taxon>
        <taxon>Crocosphaera</taxon>
    </lineage>
</organism>
<dbReference type="InterPro" id="IPR018306">
    <property type="entry name" value="Phage_T5_Orf172_DNA-bd"/>
</dbReference>
<dbReference type="EMBL" id="CAQL01000278">
    <property type="protein sequence ID" value="CCQ55041.1"/>
    <property type="molecule type" value="Genomic_DNA"/>
</dbReference>
<comment type="caution">
    <text evidence="2">The sequence shown here is derived from an EMBL/GenBank/DDBJ whole genome shotgun (WGS) entry which is preliminary data.</text>
</comment>
<reference evidence="2 3" key="2">
    <citation type="submission" date="2013-09" db="EMBL/GenBank/DDBJ databases">
        <title>Whole genome comparison of six Crocosphaera watsonii strains with differing phenotypes.</title>
        <authorList>
            <person name="Bench S.R."/>
            <person name="Heller P."/>
            <person name="Frank I."/>
            <person name="Arciniega M."/>
            <person name="Shilova I.N."/>
            <person name="Zehr J.P."/>
        </authorList>
    </citation>
    <scope>NUCLEOTIDE SEQUENCE [LARGE SCALE GENOMIC DNA]</scope>
    <source>
        <strain evidence="2 3">WH 0005</strain>
    </source>
</reference>
<dbReference type="SMART" id="SM00974">
    <property type="entry name" value="T5orf172"/>
    <property type="match status" value="1"/>
</dbReference>
<gene>
    <name evidence="2" type="ORF">CWATWH0005_1415</name>
</gene>
<accession>T2IN88</accession>
<protein>
    <recommendedName>
        <fullName evidence="1">Bacteriophage T5 Orf172 DNA-binding domain-containing protein</fullName>
    </recommendedName>
</protein>
<evidence type="ECO:0000259" key="1">
    <source>
        <dbReference type="SMART" id="SM00974"/>
    </source>
</evidence>
<name>T2IN88_CROWT</name>
<dbReference type="Proteomes" id="UP000017981">
    <property type="component" value="Unassembled WGS sequence"/>
</dbReference>
<sequence>MVKAGDENIYKIGCSKSPIKRLSSLQSSNHQDLRVVHRVFSLNMWALEKALHQYYSSCQVRGEWDQFTPEQVEYFPLTVYRIDGQLEDLQVTQVIKGSDQQEEQIQ</sequence>
<feature type="domain" description="Bacteriophage T5 Orf172 DNA-binding" evidence="1">
    <location>
        <begin position="4"/>
        <end position="79"/>
    </location>
</feature>
<proteinExistence type="predicted"/>
<reference evidence="2 3" key="1">
    <citation type="submission" date="2013-01" db="EMBL/GenBank/DDBJ databases">
        <authorList>
            <person name="Bench S."/>
        </authorList>
    </citation>
    <scope>NUCLEOTIDE SEQUENCE [LARGE SCALE GENOMIC DNA]</scope>
    <source>
        <strain evidence="2 3">WH 0005</strain>
    </source>
</reference>
<dbReference type="AlphaFoldDB" id="T2IN88"/>
<evidence type="ECO:0000313" key="2">
    <source>
        <dbReference type="EMBL" id="CCQ55041.1"/>
    </source>
</evidence>